<keyword evidence="4" id="KW-0410">Iron transport</keyword>
<organism evidence="18 19">
    <name type="scientific">Aurantiacibacter rhizosphaerae</name>
    <dbReference type="NCBI Taxonomy" id="2691582"/>
    <lineage>
        <taxon>Bacteria</taxon>
        <taxon>Pseudomonadati</taxon>
        <taxon>Pseudomonadota</taxon>
        <taxon>Alphaproteobacteria</taxon>
        <taxon>Sphingomonadales</taxon>
        <taxon>Erythrobacteraceae</taxon>
        <taxon>Aurantiacibacter</taxon>
    </lineage>
</organism>
<keyword evidence="5 12" id="KW-0812">Transmembrane</keyword>
<evidence type="ECO:0000313" key="19">
    <source>
        <dbReference type="Proteomes" id="UP000461409"/>
    </source>
</evidence>
<reference evidence="18 19" key="1">
    <citation type="submission" date="2019-12" db="EMBL/GenBank/DDBJ databases">
        <authorList>
            <person name="Lee S.D."/>
        </authorList>
    </citation>
    <scope>NUCLEOTIDE SEQUENCE [LARGE SCALE GENOMIC DNA]</scope>
    <source>
        <strain evidence="18 19">GH3-10</strain>
    </source>
</reference>
<keyword evidence="11 12" id="KW-0998">Cell outer membrane</keyword>
<keyword evidence="2 12" id="KW-0813">Transport</keyword>
<evidence type="ECO:0000259" key="16">
    <source>
        <dbReference type="Pfam" id="PF00593"/>
    </source>
</evidence>
<evidence type="ECO:0000256" key="8">
    <source>
        <dbReference type="ARBA" id="ARBA00023065"/>
    </source>
</evidence>
<evidence type="ECO:0000259" key="17">
    <source>
        <dbReference type="Pfam" id="PF07715"/>
    </source>
</evidence>
<keyword evidence="7" id="KW-0408">Iron</keyword>
<feature type="short sequence motif" description="TonB C-terminal box" evidence="13">
    <location>
        <begin position="698"/>
        <end position="715"/>
    </location>
</feature>
<reference evidence="18 19" key="2">
    <citation type="submission" date="2020-02" db="EMBL/GenBank/DDBJ databases">
        <title>Erythrobacter dongmakensis sp. nov., isolated from a tidal mudflat.</title>
        <authorList>
            <person name="Kim I.S."/>
        </authorList>
    </citation>
    <scope>NUCLEOTIDE SEQUENCE [LARGE SCALE GENOMIC DNA]</scope>
    <source>
        <strain evidence="18 19">GH3-10</strain>
    </source>
</reference>
<dbReference type="Gene3D" id="2.40.170.20">
    <property type="entry name" value="TonB-dependent receptor, beta-barrel domain"/>
    <property type="match status" value="1"/>
</dbReference>
<dbReference type="InterPro" id="IPR039426">
    <property type="entry name" value="TonB-dep_rcpt-like"/>
</dbReference>
<dbReference type="InterPro" id="IPR000531">
    <property type="entry name" value="Beta-barrel_TonB"/>
</dbReference>
<dbReference type="GO" id="GO:0006826">
    <property type="term" value="P:iron ion transport"/>
    <property type="evidence" value="ECO:0007669"/>
    <property type="project" value="UniProtKB-KW"/>
</dbReference>
<accession>A0A844XF64</accession>
<keyword evidence="9 14" id="KW-0798">TonB box</keyword>
<dbReference type="GO" id="GO:0009279">
    <property type="term" value="C:cell outer membrane"/>
    <property type="evidence" value="ECO:0007669"/>
    <property type="project" value="UniProtKB-SubCell"/>
</dbReference>
<proteinExistence type="inferred from homology"/>
<dbReference type="PROSITE" id="PS01156">
    <property type="entry name" value="TONB_DEPENDENT_REC_2"/>
    <property type="match status" value="1"/>
</dbReference>
<feature type="domain" description="TonB-dependent receptor plug" evidence="17">
    <location>
        <begin position="54"/>
        <end position="160"/>
    </location>
</feature>
<evidence type="ECO:0000256" key="12">
    <source>
        <dbReference type="PROSITE-ProRule" id="PRU01360"/>
    </source>
</evidence>
<dbReference type="InterPro" id="IPR036942">
    <property type="entry name" value="Beta-barrel_TonB_sf"/>
</dbReference>
<keyword evidence="8" id="KW-0406">Ion transport</keyword>
<evidence type="ECO:0000313" key="18">
    <source>
        <dbReference type="EMBL" id="MWV29241.1"/>
    </source>
</evidence>
<evidence type="ECO:0000256" key="11">
    <source>
        <dbReference type="ARBA" id="ARBA00023237"/>
    </source>
</evidence>
<comment type="similarity">
    <text evidence="12 14">Belongs to the TonB-dependent receptor family.</text>
</comment>
<feature type="chain" id="PRO_5032775348" evidence="15">
    <location>
        <begin position="24"/>
        <end position="715"/>
    </location>
</feature>
<dbReference type="InterPro" id="IPR010917">
    <property type="entry name" value="TonB_rcpt_CS"/>
</dbReference>
<dbReference type="Pfam" id="PF00593">
    <property type="entry name" value="TonB_dep_Rec_b-barrel"/>
    <property type="match status" value="1"/>
</dbReference>
<evidence type="ECO:0000256" key="13">
    <source>
        <dbReference type="PROSITE-ProRule" id="PRU10144"/>
    </source>
</evidence>
<dbReference type="PROSITE" id="PS52016">
    <property type="entry name" value="TONB_DEPENDENT_REC_3"/>
    <property type="match status" value="1"/>
</dbReference>
<keyword evidence="3 12" id="KW-1134">Transmembrane beta strand</keyword>
<dbReference type="InterPro" id="IPR012910">
    <property type="entry name" value="Plug_dom"/>
</dbReference>
<evidence type="ECO:0000256" key="9">
    <source>
        <dbReference type="ARBA" id="ARBA00023077"/>
    </source>
</evidence>
<keyword evidence="10 12" id="KW-0472">Membrane</keyword>
<evidence type="ECO:0000256" key="4">
    <source>
        <dbReference type="ARBA" id="ARBA00022496"/>
    </source>
</evidence>
<sequence length="715" mass="77255">MSFKSCLMLSAVIVATSSGAAMAQTSTPDQDTAEANGPQLEDIIVTAQRTDQRLQEVPISVIAVTSENLDARGISTSESLTNAVPGLQVNRYGSTVTPYLRGVGALAGSPNQENSVATYIDGIYIASPSGGLTAFNNIDRIEVLKGPQGTLFGRNATGGVIQIITRTPEHTLSGDFEVGYGNYDTVNAGVYVTGGLSNTIAADLAVQYRNQGDGFGQDLINGEDTYKGKEFGARSKILWEPSATTSITLAGDYNDLVDHSANYVFAEGGVVPLNPGQVYAGRYATSTNLPSRVEVETYGASLTISQDLGFAELVSLSARRIMKGLFRFDRDSTPLPILSFDTPLSNKTWSQEVQLISTGNGPLSWTVGAFYYDMEGGYVPARLIGLAVGPTPDSSTFIRGVQNNESVSVYAQATYEILPELQATGGIRYTSEKIRIDYDVSADGVFLFSTGDKTSFEKPTWRLALDYEFVSDVHAYVSYNRGIKSGGFEVLSPFSPPYKPEILDAYEFGIKSELLNRRLRLNLAAFYYDYQDIQVSSNPGTTILTTNAAEATIKGFEGDFEAAVTDDFRLSGGFAVLRGEFGDFPTPSVFDEFGVPVVLPNADGNTTGRTPRFTANLLATYTRQTSIGEFGLTGSFAHNSGYFFDPDNRIKAPGYDLFGASVSWTDPSDRYTIRVWGENLTDEEYLSQFSQGGGIGDTYTYAPPRTYGVTLSGRF</sequence>
<comment type="subcellular location">
    <subcellularLocation>
        <location evidence="1 12">Cell outer membrane</location>
        <topology evidence="1 12">Multi-pass membrane protein</topology>
    </subcellularLocation>
</comment>
<dbReference type="SUPFAM" id="SSF56935">
    <property type="entry name" value="Porins"/>
    <property type="match status" value="1"/>
</dbReference>
<evidence type="ECO:0000256" key="10">
    <source>
        <dbReference type="ARBA" id="ARBA00023136"/>
    </source>
</evidence>
<comment type="caution">
    <text evidence="18">The sequence shown here is derived from an EMBL/GenBank/DDBJ whole genome shotgun (WGS) entry which is preliminary data.</text>
</comment>
<dbReference type="EMBL" id="WUBR01000003">
    <property type="protein sequence ID" value="MWV29241.1"/>
    <property type="molecule type" value="Genomic_DNA"/>
</dbReference>
<evidence type="ECO:0000256" key="5">
    <source>
        <dbReference type="ARBA" id="ARBA00022692"/>
    </source>
</evidence>
<keyword evidence="19" id="KW-1185">Reference proteome</keyword>
<dbReference type="CDD" id="cd01347">
    <property type="entry name" value="ligand_gated_channel"/>
    <property type="match status" value="1"/>
</dbReference>
<dbReference type="Proteomes" id="UP000461409">
    <property type="component" value="Unassembled WGS sequence"/>
</dbReference>
<name>A0A844XF64_9SPHN</name>
<evidence type="ECO:0000256" key="15">
    <source>
        <dbReference type="SAM" id="SignalP"/>
    </source>
</evidence>
<dbReference type="PANTHER" id="PTHR32552">
    <property type="entry name" value="FERRICHROME IRON RECEPTOR-RELATED"/>
    <property type="match status" value="1"/>
</dbReference>
<gene>
    <name evidence="18" type="ORF">GRF63_15155</name>
</gene>
<evidence type="ECO:0000256" key="7">
    <source>
        <dbReference type="ARBA" id="ARBA00023004"/>
    </source>
</evidence>
<feature type="signal peptide" evidence="15">
    <location>
        <begin position="1"/>
        <end position="23"/>
    </location>
</feature>
<evidence type="ECO:0000256" key="2">
    <source>
        <dbReference type="ARBA" id="ARBA00022448"/>
    </source>
</evidence>
<evidence type="ECO:0000256" key="14">
    <source>
        <dbReference type="RuleBase" id="RU003357"/>
    </source>
</evidence>
<dbReference type="PANTHER" id="PTHR32552:SF81">
    <property type="entry name" value="TONB-DEPENDENT OUTER MEMBRANE RECEPTOR"/>
    <property type="match status" value="1"/>
</dbReference>
<evidence type="ECO:0000256" key="6">
    <source>
        <dbReference type="ARBA" id="ARBA00022729"/>
    </source>
</evidence>
<keyword evidence="6 15" id="KW-0732">Signal</keyword>
<feature type="domain" description="TonB-dependent receptor-like beta-barrel" evidence="16">
    <location>
        <begin position="248"/>
        <end position="680"/>
    </location>
</feature>
<evidence type="ECO:0000256" key="1">
    <source>
        <dbReference type="ARBA" id="ARBA00004571"/>
    </source>
</evidence>
<protein>
    <submittedName>
        <fullName evidence="18">TonB-dependent receptor</fullName>
    </submittedName>
</protein>
<dbReference type="AlphaFoldDB" id="A0A844XF64"/>
<dbReference type="Pfam" id="PF07715">
    <property type="entry name" value="Plug"/>
    <property type="match status" value="1"/>
</dbReference>
<keyword evidence="18" id="KW-0675">Receptor</keyword>
<evidence type="ECO:0000256" key="3">
    <source>
        <dbReference type="ARBA" id="ARBA00022452"/>
    </source>
</evidence>